<reference evidence="1 2" key="1">
    <citation type="submission" date="2021-03" db="EMBL/GenBank/DDBJ databases">
        <authorList>
            <person name="So Y."/>
        </authorList>
    </citation>
    <scope>NUCLEOTIDE SEQUENCE [LARGE SCALE GENOMIC DNA]</scope>
    <source>
        <strain evidence="1 2">SSH11</strain>
    </source>
</reference>
<evidence type="ECO:0000313" key="2">
    <source>
        <dbReference type="Proteomes" id="UP000681594"/>
    </source>
</evidence>
<sequence>MVSYFLAYATANERATYELDELHFSNMGTYASGVSHLSVYVAVSTVAERTKIDAGLHDALKVALSSTSVSIQEVAFKSNLGRDFSSFAHCLRMICKTAKDEDYVLFINRSAYGPLGNGWYSKYIEQYHKFPDVQLCGSTINLSGHPGLPVESASPHVQTYAFFGRVGDFREFIKNFPGEHEEKRIDVIRHGEIGLSRRILQRGGALTCLAWPNYSFVHNLPIDPSLPTGDIKRSVINLPFQYRRKHYGNPNNTPSRPSMPNNAADLFLDFFHDFFGEDKPRVSVSIQSSHNTTLFYSPELDRCIHIDKNSASSHATALKPLNLRLSNDRLTFFVQLANCEVELCLYDSGLHIRRQPVGQTKLLGNCFEVIRLEKNLFHLRAAGLFLCAEPNGELCCNRLRPSIWETFTFVASHTAEPMKCLS</sequence>
<name>A0ABS4AD34_9PROT</name>
<dbReference type="Gene3D" id="2.80.10.50">
    <property type="match status" value="1"/>
</dbReference>
<evidence type="ECO:0000313" key="1">
    <source>
        <dbReference type="EMBL" id="MBP0444921.1"/>
    </source>
</evidence>
<protein>
    <submittedName>
        <fullName evidence="1">Uncharacterized protein</fullName>
    </submittedName>
</protein>
<comment type="caution">
    <text evidence="1">The sequence shown here is derived from an EMBL/GenBank/DDBJ whole genome shotgun (WGS) entry which is preliminary data.</text>
</comment>
<proteinExistence type="predicted"/>
<accession>A0ABS4AD34</accession>
<dbReference type="RefSeq" id="WP_209379174.1">
    <property type="nucleotide sequence ID" value="NZ_JAGIZB010000007.1"/>
</dbReference>
<keyword evidence="2" id="KW-1185">Reference proteome</keyword>
<gene>
    <name evidence="1" type="ORF">J8J14_09005</name>
</gene>
<dbReference type="Proteomes" id="UP000681594">
    <property type="component" value="Unassembled WGS sequence"/>
</dbReference>
<dbReference type="EMBL" id="JAGIZB010000007">
    <property type="protein sequence ID" value="MBP0444921.1"/>
    <property type="molecule type" value="Genomic_DNA"/>
</dbReference>
<organism evidence="1 2">
    <name type="scientific">Pararoseomonas baculiformis</name>
    <dbReference type="NCBI Taxonomy" id="2820812"/>
    <lineage>
        <taxon>Bacteria</taxon>
        <taxon>Pseudomonadati</taxon>
        <taxon>Pseudomonadota</taxon>
        <taxon>Alphaproteobacteria</taxon>
        <taxon>Acetobacterales</taxon>
        <taxon>Acetobacteraceae</taxon>
        <taxon>Pararoseomonas</taxon>
    </lineage>
</organism>
<dbReference type="CDD" id="cd00257">
    <property type="entry name" value="beta-trefoil_FSCN-like"/>
    <property type="match status" value="1"/>
</dbReference>